<feature type="region of interest" description="Disordered" evidence="2">
    <location>
        <begin position="668"/>
        <end position="710"/>
    </location>
</feature>
<dbReference type="InterPro" id="IPR009071">
    <property type="entry name" value="HMG_box_dom"/>
</dbReference>
<dbReference type="RefSeq" id="XP_022237424.1">
    <property type="nucleotide sequence ID" value="XM_022381716.1"/>
</dbReference>
<proteinExistence type="predicted"/>
<feature type="region of interest" description="Disordered" evidence="2">
    <location>
        <begin position="420"/>
        <end position="471"/>
    </location>
</feature>
<keyword evidence="4" id="KW-1185">Reference proteome</keyword>
<sequence length="830" mass="92480">MHTSGMDKVFFHSYSPFDFTPSWFKVELEDGEDQNEPEKDETVKRGVHWTTNGFLMFCHRHFEIVRERYPHLDNGNITMVLQDWWSKLEPRERASYTEMAKQYEETIMNGQPNIPHLKTSSDTVSSKSLNKRALKLELYRKPCSGEADCTPNRGVTQSPLTPETPTTPLTVASPNGHLSFSKPPKKRYVQNGAFKPAVESDQDQLSADPQTSSACSALLELAEGCIPAASRQYNKIPKSSDHHSREMFSRDYSNHPYGLSRGVDKICVLQKRQTNTLMPMMEIDIASRIIDHAFSDKKQSLMSSNTVRKMLPQSPIKDCISISSYQTLHSPSGPTSKSSMSVLAEEPLNLCKRKSKTFQTSQQKIINHVVDKFLCGPFGSAGNDCLADSIIGKWQNQSQNSTLINTKENENCQNMAVKQTGGVNDSSSIQVKPKSPTHLASVSSEKDNITHLPSRLSGMDKSDDDVSSISSGLGSCEEVHVDRCDKKKQNSGQSNGHEEDFKDNAAHIVVEKNYPAQQRTIEEDYEASSVALNTISSEEYLHPPSESDCKESHTVIQHKVSTITDSETKLGVTSVWSKKGTTSDSLPNNRTICGVDCSSELKLANINETLFPNSCLEQESENKNLTSKTSVTQMCCLSPKSLTNIDSEIYKNNEEELSVINARKRNVSDISDETDTEKPEELEKDFGNDSDLKQNRTFTTQNDHSDLPSNIKKRKCFSAGQELQDGVTDSSNSACSLSDQALKDNTCAMNQNESSNEQENIKDDIQSTSKSNTSEDSQSQQNHHKDLEQQNDGQSKTQSADLSVLADSCTFYNEDETQYPNSENNNSEVT</sequence>
<evidence type="ECO:0000256" key="1">
    <source>
        <dbReference type="PROSITE-ProRule" id="PRU00267"/>
    </source>
</evidence>
<feature type="region of interest" description="Disordered" evidence="2">
    <location>
        <begin position="752"/>
        <end position="802"/>
    </location>
</feature>
<feature type="compositionally biased region" description="Low complexity" evidence="2">
    <location>
        <begin position="159"/>
        <end position="170"/>
    </location>
</feature>
<dbReference type="Pfam" id="PF00505">
    <property type="entry name" value="HMG_box"/>
    <property type="match status" value="1"/>
</dbReference>
<feature type="compositionally biased region" description="Basic and acidic residues" evidence="2">
    <location>
        <begin position="676"/>
        <end position="694"/>
    </location>
</feature>
<accession>A0ABM1S1B9</accession>
<feature type="compositionally biased region" description="Polar residues" evidence="2">
    <location>
        <begin position="420"/>
        <end position="430"/>
    </location>
</feature>
<dbReference type="Proteomes" id="UP000694941">
    <property type="component" value="Unplaced"/>
</dbReference>
<evidence type="ECO:0000313" key="4">
    <source>
        <dbReference type="Proteomes" id="UP000694941"/>
    </source>
</evidence>
<dbReference type="SUPFAM" id="SSF47095">
    <property type="entry name" value="HMG-box"/>
    <property type="match status" value="1"/>
</dbReference>
<dbReference type="PROSITE" id="PS50118">
    <property type="entry name" value="HMG_BOX_2"/>
    <property type="match status" value="1"/>
</dbReference>
<keyword evidence="1" id="KW-0238">DNA-binding</keyword>
<protein>
    <submittedName>
        <fullName evidence="5">Uncharacterized protein LOC106478156 isoform X1</fullName>
    </submittedName>
</protein>
<name>A0ABM1S1B9_LIMPO</name>
<feature type="DNA-binding region" description="HMG box" evidence="1">
    <location>
        <begin position="47"/>
        <end position="115"/>
    </location>
</feature>
<evidence type="ECO:0000256" key="2">
    <source>
        <dbReference type="SAM" id="MobiDB-lite"/>
    </source>
</evidence>
<organism evidence="4 5">
    <name type="scientific">Limulus polyphemus</name>
    <name type="common">Atlantic horseshoe crab</name>
    <dbReference type="NCBI Taxonomy" id="6850"/>
    <lineage>
        <taxon>Eukaryota</taxon>
        <taxon>Metazoa</taxon>
        <taxon>Ecdysozoa</taxon>
        <taxon>Arthropoda</taxon>
        <taxon>Chelicerata</taxon>
        <taxon>Merostomata</taxon>
        <taxon>Xiphosura</taxon>
        <taxon>Limulidae</taxon>
        <taxon>Limulus</taxon>
    </lineage>
</organism>
<evidence type="ECO:0000313" key="5">
    <source>
        <dbReference type="RefSeq" id="XP_022237424.1"/>
    </source>
</evidence>
<reference evidence="5" key="1">
    <citation type="submission" date="2025-08" db="UniProtKB">
        <authorList>
            <consortium name="RefSeq"/>
        </authorList>
    </citation>
    <scope>IDENTIFICATION</scope>
    <source>
        <tissue evidence="5">Muscle</tissue>
    </source>
</reference>
<dbReference type="Gene3D" id="1.10.30.10">
    <property type="entry name" value="High mobility group box domain"/>
    <property type="match status" value="1"/>
</dbReference>
<feature type="compositionally biased region" description="Polar residues" evidence="2">
    <location>
        <begin position="766"/>
        <end position="781"/>
    </location>
</feature>
<keyword evidence="1" id="KW-0539">Nucleus</keyword>
<dbReference type="InterPro" id="IPR036910">
    <property type="entry name" value="HMG_box_dom_sf"/>
</dbReference>
<feature type="region of interest" description="Disordered" evidence="2">
    <location>
        <begin position="147"/>
        <end position="186"/>
    </location>
</feature>
<evidence type="ECO:0000259" key="3">
    <source>
        <dbReference type="PROSITE" id="PS50118"/>
    </source>
</evidence>
<feature type="domain" description="HMG box" evidence="3">
    <location>
        <begin position="47"/>
        <end position="115"/>
    </location>
</feature>
<gene>
    <name evidence="5" type="primary">LOC106478156</name>
</gene>
<dbReference type="GeneID" id="106478156"/>
<feature type="compositionally biased region" description="Polar residues" evidence="2">
    <location>
        <begin position="790"/>
        <end position="801"/>
    </location>
</feature>